<dbReference type="PANTHER" id="PTHR30294:SF29">
    <property type="entry name" value="MULTIDRUG ABC TRANSPORTER PERMEASE YBHS-RELATED"/>
    <property type="match status" value="1"/>
</dbReference>
<feature type="transmembrane region" description="Helical" evidence="6">
    <location>
        <begin position="338"/>
        <end position="359"/>
    </location>
</feature>
<gene>
    <name evidence="8" type="ORF">SAMN02746066_00523</name>
</gene>
<dbReference type="RefSeq" id="WP_073282420.1">
    <property type="nucleotide sequence ID" value="NZ_FRCP01000005.1"/>
</dbReference>
<evidence type="ECO:0000256" key="4">
    <source>
        <dbReference type="ARBA" id="ARBA00022989"/>
    </source>
</evidence>
<protein>
    <submittedName>
        <fullName evidence="8">ABC-2 type transport system permease protein</fullName>
    </submittedName>
</protein>
<dbReference type="Gene3D" id="3.40.1710.10">
    <property type="entry name" value="abc type-2 transporter like domain"/>
    <property type="match status" value="1"/>
</dbReference>
<comment type="subcellular location">
    <subcellularLocation>
        <location evidence="1">Cell membrane</location>
        <topology evidence="1">Multi-pass membrane protein</topology>
    </subcellularLocation>
</comment>
<feature type="domain" description="ABC-2 type transporter transmembrane" evidence="7">
    <location>
        <begin position="19"/>
        <end position="409"/>
    </location>
</feature>
<feature type="transmembrane region" description="Helical" evidence="6">
    <location>
        <begin position="271"/>
        <end position="296"/>
    </location>
</feature>
<dbReference type="OrthoDB" id="1891975at2"/>
<keyword evidence="9" id="KW-1185">Reference proteome</keyword>
<keyword evidence="5 6" id="KW-0472">Membrane</keyword>
<evidence type="ECO:0000256" key="2">
    <source>
        <dbReference type="ARBA" id="ARBA00022475"/>
    </source>
</evidence>
<evidence type="ECO:0000256" key="6">
    <source>
        <dbReference type="SAM" id="Phobius"/>
    </source>
</evidence>
<reference evidence="8 9" key="1">
    <citation type="submission" date="2016-11" db="EMBL/GenBank/DDBJ databases">
        <authorList>
            <person name="Jaros S."/>
            <person name="Januszkiewicz K."/>
            <person name="Wedrychowicz H."/>
        </authorList>
    </citation>
    <scope>NUCLEOTIDE SEQUENCE [LARGE SCALE GENOMIC DNA]</scope>
    <source>
        <strain evidence="8 9">DSM 15930</strain>
    </source>
</reference>
<dbReference type="InterPro" id="IPR051449">
    <property type="entry name" value="ABC-2_transporter_component"/>
</dbReference>
<evidence type="ECO:0000256" key="3">
    <source>
        <dbReference type="ARBA" id="ARBA00022692"/>
    </source>
</evidence>
<sequence length="419" mass="47577">MRGFLVMLKTNIKLLLRSKGYLCCIFLIPILAVIIMHGDSSIAKEGGEQTNRIMEWKSISDTADMENIKLTVKVYDYSESDVSSYLLQELAQTNTYKLYLVNNSKEPEKESYEDILKDAKKTMESSTIRAILYIPEDFLDALDKGEEAPIKIIKGYDDSRIGLLETNIEWYCSKIHNAYETAVKNGGNIETVLNKMAEEELDKNVIMLKDEDSVVLNERQQNDRSRIGYALSFLIISFVFSGVFIVDILIKENENRTINRVKLSLTTNRCYIMVKVCLILLTAIIQVIVFGVGIALTMGTNVGIPYSAFLGMVLLQGILFNFISLVIGVLFNNFLGTIFFSFTLWSFTSLLAGLYFPVIPGSTIERISMFTPQRWFIKSTEMFMTGKKGAFTQYTLVFLAFMIVLFTISMISLKIQEKE</sequence>
<evidence type="ECO:0000256" key="1">
    <source>
        <dbReference type="ARBA" id="ARBA00004651"/>
    </source>
</evidence>
<evidence type="ECO:0000313" key="8">
    <source>
        <dbReference type="EMBL" id="SHM01230.1"/>
    </source>
</evidence>
<feature type="transmembrane region" description="Helical" evidence="6">
    <location>
        <begin position="308"/>
        <end position="331"/>
    </location>
</feature>
<name>A0A1M7FB41_9FIRM</name>
<keyword evidence="3 6" id="KW-0812">Transmembrane</keyword>
<feature type="transmembrane region" description="Helical" evidence="6">
    <location>
        <begin position="227"/>
        <end position="250"/>
    </location>
</feature>
<feature type="transmembrane region" description="Helical" evidence="6">
    <location>
        <begin position="20"/>
        <end position="38"/>
    </location>
</feature>
<organism evidence="8 9">
    <name type="scientific">Anaerosporobacter mobilis DSM 15930</name>
    <dbReference type="NCBI Taxonomy" id="1120996"/>
    <lineage>
        <taxon>Bacteria</taxon>
        <taxon>Bacillati</taxon>
        <taxon>Bacillota</taxon>
        <taxon>Clostridia</taxon>
        <taxon>Lachnospirales</taxon>
        <taxon>Lachnospiraceae</taxon>
        <taxon>Anaerosporobacter</taxon>
    </lineage>
</organism>
<keyword evidence="4 6" id="KW-1133">Transmembrane helix</keyword>
<dbReference type="Pfam" id="PF12698">
    <property type="entry name" value="ABC2_membrane_3"/>
    <property type="match status" value="1"/>
</dbReference>
<evidence type="ECO:0000313" key="9">
    <source>
        <dbReference type="Proteomes" id="UP000184038"/>
    </source>
</evidence>
<evidence type="ECO:0000259" key="7">
    <source>
        <dbReference type="Pfam" id="PF12698"/>
    </source>
</evidence>
<dbReference type="GO" id="GO:0140359">
    <property type="term" value="F:ABC-type transporter activity"/>
    <property type="evidence" value="ECO:0007669"/>
    <property type="project" value="InterPro"/>
</dbReference>
<dbReference type="AlphaFoldDB" id="A0A1M7FB41"/>
<accession>A0A1M7FB41</accession>
<dbReference type="GO" id="GO:0005886">
    <property type="term" value="C:plasma membrane"/>
    <property type="evidence" value="ECO:0007669"/>
    <property type="project" value="UniProtKB-SubCell"/>
</dbReference>
<dbReference type="InterPro" id="IPR013525">
    <property type="entry name" value="ABC2_TM"/>
</dbReference>
<dbReference type="EMBL" id="FRCP01000005">
    <property type="protein sequence ID" value="SHM01230.1"/>
    <property type="molecule type" value="Genomic_DNA"/>
</dbReference>
<dbReference type="Proteomes" id="UP000184038">
    <property type="component" value="Unassembled WGS sequence"/>
</dbReference>
<dbReference type="PANTHER" id="PTHR30294">
    <property type="entry name" value="MEMBRANE COMPONENT OF ABC TRANSPORTER YHHJ-RELATED"/>
    <property type="match status" value="1"/>
</dbReference>
<proteinExistence type="predicted"/>
<feature type="transmembrane region" description="Helical" evidence="6">
    <location>
        <begin position="391"/>
        <end position="413"/>
    </location>
</feature>
<evidence type="ECO:0000256" key="5">
    <source>
        <dbReference type="ARBA" id="ARBA00023136"/>
    </source>
</evidence>
<dbReference type="STRING" id="1120996.SAMN02746066_00523"/>
<keyword evidence="2" id="KW-1003">Cell membrane</keyword>